<reference evidence="1" key="3">
    <citation type="submission" date="2025-09" db="UniProtKB">
        <authorList>
            <consortium name="Ensembl"/>
        </authorList>
    </citation>
    <scope>IDENTIFICATION</scope>
</reference>
<dbReference type="PANTHER" id="PTHR16798:SF0">
    <property type="entry name" value="FANCONI ANEMIA GROUP C PROTEIN"/>
    <property type="match status" value="1"/>
</dbReference>
<reference evidence="2" key="1">
    <citation type="journal article" date="2004" name="Nature">
        <title>Genome duplication in the teleost fish Tetraodon nigroviridis reveals the early vertebrate proto-karyotype.</title>
        <authorList>
            <person name="Jaillon O."/>
            <person name="Aury J.-M."/>
            <person name="Brunet F."/>
            <person name="Petit J.-L."/>
            <person name="Stange-Thomann N."/>
            <person name="Mauceli E."/>
            <person name="Bouneau L."/>
            <person name="Fischer C."/>
            <person name="Ozouf-Costaz C."/>
            <person name="Bernot A."/>
            <person name="Nicaud S."/>
            <person name="Jaffe D."/>
            <person name="Fisher S."/>
            <person name="Lutfalla G."/>
            <person name="Dossat C."/>
            <person name="Segurens B."/>
            <person name="Dasilva C."/>
            <person name="Salanoubat M."/>
            <person name="Levy M."/>
            <person name="Boudet N."/>
            <person name="Castellano S."/>
            <person name="Anthouard V."/>
            <person name="Jubin C."/>
            <person name="Castelli V."/>
            <person name="Katinka M."/>
            <person name="Vacherie B."/>
            <person name="Biemont C."/>
            <person name="Skalli Z."/>
            <person name="Cattolico L."/>
            <person name="Poulain J."/>
            <person name="De Berardinis V."/>
            <person name="Cruaud C."/>
            <person name="Duprat S."/>
            <person name="Brottier P."/>
            <person name="Coutanceau J.-P."/>
            <person name="Gouzy J."/>
            <person name="Parra G."/>
            <person name="Lardier G."/>
            <person name="Chapple C."/>
            <person name="McKernan K.J."/>
            <person name="McEwan P."/>
            <person name="Bosak S."/>
            <person name="Kellis M."/>
            <person name="Volff J.-N."/>
            <person name="Guigo R."/>
            <person name="Zody M.C."/>
            <person name="Mesirov J."/>
            <person name="Lindblad-Toh K."/>
            <person name="Birren B."/>
            <person name="Nusbaum C."/>
            <person name="Kahn D."/>
            <person name="Robinson-Rechavi M."/>
            <person name="Laudet V."/>
            <person name="Schachter V."/>
            <person name="Quetier F."/>
            <person name="Saurin W."/>
            <person name="Scarpelli C."/>
            <person name="Wincker P."/>
            <person name="Lander E.S."/>
            <person name="Weissenbach J."/>
            <person name="Roest Crollius H."/>
        </authorList>
    </citation>
    <scope>NUCLEOTIDE SEQUENCE [LARGE SCALE GENOMIC DNA]</scope>
</reference>
<reference evidence="1" key="2">
    <citation type="submission" date="2025-08" db="UniProtKB">
        <authorList>
            <consortium name="Ensembl"/>
        </authorList>
    </citation>
    <scope>IDENTIFICATION</scope>
</reference>
<dbReference type="Pfam" id="PF02106">
    <property type="entry name" value="Fanconi_C"/>
    <property type="match status" value="2"/>
</dbReference>
<dbReference type="GO" id="GO:0006289">
    <property type="term" value="P:nucleotide-excision repair"/>
    <property type="evidence" value="ECO:0007669"/>
    <property type="project" value="TreeGrafter"/>
</dbReference>
<protein>
    <submittedName>
        <fullName evidence="1">FA complementation group C</fullName>
    </submittedName>
</protein>
<accession>H3DJQ7</accession>
<proteinExistence type="predicted"/>
<dbReference type="HOGENOM" id="CLU_035819_0_0_1"/>
<dbReference type="Proteomes" id="UP000007303">
    <property type="component" value="Unassembled WGS sequence"/>
</dbReference>
<evidence type="ECO:0000313" key="1">
    <source>
        <dbReference type="Ensembl" id="ENSTNIP00000020753.1"/>
    </source>
</evidence>
<evidence type="ECO:0000313" key="2">
    <source>
        <dbReference type="Proteomes" id="UP000007303"/>
    </source>
</evidence>
<name>H3DJQ7_TETNG</name>
<dbReference type="GO" id="GO:0034599">
    <property type="term" value="P:cellular response to oxidative stress"/>
    <property type="evidence" value="ECO:0007669"/>
    <property type="project" value="TreeGrafter"/>
</dbReference>
<dbReference type="GeneTree" id="ENSGT00390000016390"/>
<dbReference type="AlphaFoldDB" id="H3DJQ7"/>
<sequence length="532" mass="60457">MLTVQEMQFWLDKAVAWGQAETVETQRDTCQHLSRLKDFIQQLLTHINSMVSFGEKRFIFTEEILFLHSCCDNCCFLSAASSRSLLLRCLWGLFSEHPGSAVERKANQWIRVCCYIFNLVFSSSKCLPKISLRHGNDKHVHVTADLCWVLLFCLPFTPPLFSTSDCGINCFEHLRLHFTRELNHGFFSTSPVLMEEQHIISLWCHNLPSLEESVLTLLESVLTNKESSPQKLEQLLEQTLLPKACAQHCSMFLVVNDIFSRSFLKQAEGTESIHCLIHTFTRCFLRELALVQHQNSVPLKAWFPQSPQSLLMPLLTLPSEMHPEAWRHHLKWLSDSLKRVTEEEEEADRDLSAFRGPHGVFEAWFLLVQCVHWVQAAAQLLVTLESRDCGPLLWLVTFYHHPTNRGHHRALQLVHAREALDHLRALFSALNPPLPVGSLQSVMTLLSPQQQQPSSALLTVNLLVNFAVFSRQTLSGSAEILHTVLDQSGLVSEAARVLASLGLLQKGGSCQSSDADRVQLRIQKLQHTLTHM</sequence>
<dbReference type="GO" id="GO:0036297">
    <property type="term" value="P:interstrand cross-link repair"/>
    <property type="evidence" value="ECO:0007669"/>
    <property type="project" value="InterPro"/>
</dbReference>
<dbReference type="GO" id="GO:0043240">
    <property type="term" value="C:Fanconi anaemia nuclear complex"/>
    <property type="evidence" value="ECO:0007669"/>
    <property type="project" value="InterPro"/>
</dbReference>
<dbReference type="Ensembl" id="ENSTNIT00000020986.1">
    <property type="protein sequence ID" value="ENSTNIP00000020753.1"/>
    <property type="gene ID" value="ENSTNIG00000017606.1"/>
</dbReference>
<dbReference type="PRINTS" id="PR00494">
    <property type="entry name" value="FANCONICGENE"/>
</dbReference>
<dbReference type="InterPro" id="IPR000686">
    <property type="entry name" value="FANCC"/>
</dbReference>
<dbReference type="PANTHER" id="PTHR16798">
    <property type="entry name" value="FANCONI ANEMIA GROUP C PROTEIN FANCC"/>
    <property type="match status" value="1"/>
</dbReference>
<keyword evidence="2" id="KW-1185">Reference proteome</keyword>
<organism evidence="1 2">
    <name type="scientific">Tetraodon nigroviridis</name>
    <name type="common">Spotted green pufferfish</name>
    <name type="synonym">Chelonodon nigroviridis</name>
    <dbReference type="NCBI Taxonomy" id="99883"/>
    <lineage>
        <taxon>Eukaryota</taxon>
        <taxon>Metazoa</taxon>
        <taxon>Chordata</taxon>
        <taxon>Craniata</taxon>
        <taxon>Vertebrata</taxon>
        <taxon>Euteleostomi</taxon>
        <taxon>Actinopterygii</taxon>
        <taxon>Neopterygii</taxon>
        <taxon>Teleostei</taxon>
        <taxon>Neoteleostei</taxon>
        <taxon>Acanthomorphata</taxon>
        <taxon>Eupercaria</taxon>
        <taxon>Tetraodontiformes</taxon>
        <taxon>Tetradontoidea</taxon>
        <taxon>Tetraodontidae</taxon>
        <taxon>Tetraodon</taxon>
    </lineage>
</organism>